<evidence type="ECO:0000256" key="6">
    <source>
        <dbReference type="ARBA" id="ARBA00022692"/>
    </source>
</evidence>
<dbReference type="GO" id="GO:0005102">
    <property type="term" value="F:signaling receptor binding"/>
    <property type="evidence" value="ECO:0007669"/>
    <property type="project" value="UniProtKB-ARBA"/>
</dbReference>
<dbReference type="GO" id="GO:0005886">
    <property type="term" value="C:plasma membrane"/>
    <property type="evidence" value="ECO:0007669"/>
    <property type="project" value="UniProtKB-SubCell"/>
</dbReference>
<feature type="transmembrane region" description="Helical" evidence="17">
    <location>
        <begin position="187"/>
        <end position="209"/>
    </location>
</feature>
<dbReference type="Proteomes" id="UP000551758">
    <property type="component" value="Unassembled WGS sequence"/>
</dbReference>
<dbReference type="GO" id="GO:0046872">
    <property type="term" value="F:metal ion binding"/>
    <property type="evidence" value="ECO:0007669"/>
    <property type="project" value="UniProtKB-KW"/>
</dbReference>
<evidence type="ECO:0000256" key="4">
    <source>
        <dbReference type="ARBA" id="ARBA00022475"/>
    </source>
</evidence>
<evidence type="ECO:0000256" key="17">
    <source>
        <dbReference type="SAM" id="Phobius"/>
    </source>
</evidence>
<feature type="region of interest" description="Disordered" evidence="16">
    <location>
        <begin position="357"/>
        <end position="497"/>
    </location>
</feature>
<evidence type="ECO:0000256" key="11">
    <source>
        <dbReference type="ARBA" id="ARBA00022989"/>
    </source>
</evidence>
<comment type="caution">
    <text evidence="18">The sequence shown here is derived from an EMBL/GenBank/DDBJ whole genome shotgun (WGS) entry which is preliminary data.</text>
</comment>
<dbReference type="GO" id="GO:0030316">
    <property type="term" value="P:osteoclast differentiation"/>
    <property type="evidence" value="ECO:0007669"/>
    <property type="project" value="UniProtKB-ARBA"/>
</dbReference>
<dbReference type="GO" id="GO:0030889">
    <property type="term" value="P:negative regulation of B cell proliferation"/>
    <property type="evidence" value="ECO:0007669"/>
    <property type="project" value="UniProtKB-ARBA"/>
</dbReference>
<dbReference type="GO" id="GO:0032816">
    <property type="term" value="P:positive regulation of natural killer cell activation"/>
    <property type="evidence" value="ECO:0007669"/>
    <property type="project" value="TreeGrafter"/>
</dbReference>
<evidence type="ECO:0000256" key="16">
    <source>
        <dbReference type="SAM" id="MobiDB-lite"/>
    </source>
</evidence>
<evidence type="ECO:0000256" key="1">
    <source>
        <dbReference type="ARBA" id="ARBA00004251"/>
    </source>
</evidence>
<proteinExistence type="inferred from homology"/>
<keyword evidence="12 17" id="KW-0472">Membrane</keyword>
<keyword evidence="19" id="KW-1185">Reference proteome</keyword>
<dbReference type="GO" id="GO:1904151">
    <property type="term" value="P:positive regulation of microglial cell mediated cytotoxicity"/>
    <property type="evidence" value="ECO:0007669"/>
    <property type="project" value="TreeGrafter"/>
</dbReference>
<keyword evidence="7" id="KW-0479">Metal-binding</keyword>
<dbReference type="AlphaFoldDB" id="A0A7J7F8J5"/>
<keyword evidence="10" id="KW-0391">Immunity</keyword>
<feature type="region of interest" description="Disordered" evidence="16">
    <location>
        <begin position="125"/>
        <end position="169"/>
    </location>
</feature>
<keyword evidence="4" id="KW-1003">Cell membrane</keyword>
<protein>
    <recommendedName>
        <fullName evidence="3">TYRO protein tyrosine kinase-binding protein</fullName>
    </recommendedName>
    <alternativeName>
        <fullName evidence="14">DNAX-activation protein 12</fullName>
    </alternativeName>
</protein>
<feature type="region of interest" description="Disordered" evidence="16">
    <location>
        <begin position="24"/>
        <end position="45"/>
    </location>
</feature>
<dbReference type="EMBL" id="JACDTQ010001023">
    <property type="protein sequence ID" value="KAF5924287.1"/>
    <property type="molecule type" value="Genomic_DNA"/>
</dbReference>
<keyword evidence="8" id="KW-0732">Signal</keyword>
<dbReference type="PANTHER" id="PTHR17554">
    <property type="entry name" value="TYRO PROTEIN TYROSINE KINASE-BINDING PROTEIN"/>
    <property type="match status" value="1"/>
</dbReference>
<evidence type="ECO:0000256" key="15">
    <source>
        <dbReference type="ARBA" id="ARBA00063609"/>
    </source>
</evidence>
<dbReference type="PANTHER" id="PTHR17554:SF2">
    <property type="entry name" value="TYRO PROTEIN TYROSINE KINASE-BINDING PROTEIN"/>
    <property type="match status" value="1"/>
</dbReference>
<comment type="subunit">
    <text evidence="15">Homodimer; disulfide-linked. Homotrimer; disulfide-linked. Homotetramer; disulfide-linked. Homotrimers and homotetramers form when low levels of partner receptors are available and is competitive with assembly with interacting receptors. They may represent alternative oligomerization states or may be intermediates in the receptor assembly process. Binding of a metal cation aids in homooligomerization through coordination of the metal ion by the subunits of the oligomer. Interacts with TREM1. Interacts with TREM2. Interacts with CLECSF5. Interacts with CD300LB and CD300C2. Interacts with CD300E. Interacts (via ITAM domain) with SYK (via SH2 domains); activates SYK mediating neutrophils and macrophages integrin-mediated activation. Interacts with KLRC2. Interacts with CD300H. Interacts with KLRD1. Interacts with SIGLEC1.</text>
</comment>
<name>A0A7J7F8J5_DICBM</name>
<keyword evidence="6 17" id="KW-0812">Transmembrane</keyword>
<gene>
    <name evidence="18" type="ORF">HPG69_012541</name>
</gene>
<feature type="region of interest" description="Disordered" evidence="16">
    <location>
        <begin position="296"/>
        <end position="323"/>
    </location>
</feature>
<organism evidence="18 19">
    <name type="scientific">Diceros bicornis minor</name>
    <name type="common">South-central black rhinoceros</name>
    <dbReference type="NCBI Taxonomy" id="77932"/>
    <lineage>
        <taxon>Eukaryota</taxon>
        <taxon>Metazoa</taxon>
        <taxon>Chordata</taxon>
        <taxon>Craniata</taxon>
        <taxon>Vertebrata</taxon>
        <taxon>Euteleostomi</taxon>
        <taxon>Mammalia</taxon>
        <taxon>Eutheria</taxon>
        <taxon>Laurasiatheria</taxon>
        <taxon>Perissodactyla</taxon>
        <taxon>Rhinocerotidae</taxon>
        <taxon>Diceros</taxon>
    </lineage>
</organism>
<keyword evidence="13" id="KW-1015">Disulfide bond</keyword>
<dbReference type="GO" id="GO:0002282">
    <property type="term" value="P:microglial cell activation involved in immune response"/>
    <property type="evidence" value="ECO:0007669"/>
    <property type="project" value="TreeGrafter"/>
</dbReference>
<dbReference type="GO" id="GO:0032911">
    <property type="term" value="P:negative regulation of transforming growth factor beta1 production"/>
    <property type="evidence" value="ECO:0007669"/>
    <property type="project" value="TreeGrafter"/>
</dbReference>
<evidence type="ECO:0000256" key="8">
    <source>
        <dbReference type="ARBA" id="ARBA00022729"/>
    </source>
</evidence>
<dbReference type="GO" id="GO:0034241">
    <property type="term" value="P:positive regulation of macrophage fusion"/>
    <property type="evidence" value="ECO:0007669"/>
    <property type="project" value="TreeGrafter"/>
</dbReference>
<evidence type="ECO:0000256" key="9">
    <source>
        <dbReference type="ARBA" id="ARBA00022837"/>
    </source>
</evidence>
<dbReference type="InterPro" id="IPR026200">
    <property type="entry name" value="Tyrobp"/>
</dbReference>
<evidence type="ECO:0000313" key="18">
    <source>
        <dbReference type="EMBL" id="KAF5924287.1"/>
    </source>
</evidence>
<evidence type="ECO:0000256" key="2">
    <source>
        <dbReference type="ARBA" id="ARBA00009791"/>
    </source>
</evidence>
<dbReference type="Gene3D" id="1.10.287.770">
    <property type="entry name" value="YojJ-like"/>
    <property type="match status" value="1"/>
</dbReference>
<dbReference type="GO" id="GO:0007166">
    <property type="term" value="P:cell surface receptor signaling pathway"/>
    <property type="evidence" value="ECO:0007669"/>
    <property type="project" value="UniProtKB-ARBA"/>
</dbReference>
<feature type="compositionally biased region" description="Pro residues" evidence="16">
    <location>
        <begin position="147"/>
        <end position="161"/>
    </location>
</feature>
<sequence length="497" mass="52623">MERYNKAVSESKSERLMAETLLSRKGQKGLNKAGPESSRGKLWREGPGVSPDFLLHLVGRCATSQQPLDCGVQQRRLHHGGPRTLQQAFAPASPSDCGWVKYRLWVLGSISTFICRVSALSRPRAVGLDPQSPSPPPKDLPISAPSPISPNLPLLTPPPNSQPLLTTPDPVPHTFPECNCSMVSPGVLAAIVLGDLVLTLLIALAVYALGRLVPQGKGKGAAEGEQGWRGMAWDTLRACLGGRGGVRAQVTTIRRDSDGGDDFALTKWSQFTTLFAPCATRCPPAVTRKQRITETESPYQIRESGPQHPPQDPVILSPSPQTRAPVVEASCTHLDRDPEVQVPRALLLQQSATPGPFYLTPKMGSPAPSFRGDSGVGPSKSAPPLQSRGLLERDAGTPGPVGGTLPSTGRCQNPRLKTRGGPDPRSGTRRRLRGETARLAQRRGRGPGGLHSAPRNPRGKWGQGGAASSAGGRVRGWEGCSGGSRDGAGASGPGSWE</sequence>
<reference evidence="18 19" key="1">
    <citation type="journal article" date="2020" name="Mol. Biol. Evol.">
        <title>Interspecific Gene Flow and the Evolution of Specialization in Black and White Rhinoceros.</title>
        <authorList>
            <person name="Moodley Y."/>
            <person name="Westbury M.V."/>
            <person name="Russo I.M."/>
            <person name="Gopalakrishnan S."/>
            <person name="Rakotoarivelo A."/>
            <person name="Olsen R.A."/>
            <person name="Prost S."/>
            <person name="Tunstall T."/>
            <person name="Ryder O.A."/>
            <person name="Dalen L."/>
            <person name="Bruford M.W."/>
        </authorList>
    </citation>
    <scope>NUCLEOTIDE SEQUENCE [LARGE SCALE GENOMIC DNA]</scope>
    <source>
        <strain evidence="18">SBR-YM</strain>
        <tissue evidence="18">Skin</tissue>
    </source>
</reference>
<accession>A0A7J7F8J5</accession>
<dbReference type="GO" id="GO:0009986">
    <property type="term" value="C:cell surface"/>
    <property type="evidence" value="ECO:0007669"/>
    <property type="project" value="UniProtKB-ARBA"/>
</dbReference>
<feature type="compositionally biased region" description="Gly residues" evidence="16">
    <location>
        <begin position="479"/>
        <end position="497"/>
    </location>
</feature>
<comment type="similarity">
    <text evidence="2">Belongs to the TYROBP family.</text>
</comment>
<dbReference type="GO" id="GO:0002283">
    <property type="term" value="P:neutrophil activation involved in immune response"/>
    <property type="evidence" value="ECO:0007669"/>
    <property type="project" value="TreeGrafter"/>
</dbReference>
<evidence type="ECO:0000256" key="5">
    <source>
        <dbReference type="ARBA" id="ARBA00022553"/>
    </source>
</evidence>
<dbReference type="FunFam" id="1.10.287.770:FF:000004">
    <property type="entry name" value="TYRO protein tyrosine kinase-binding protein"/>
    <property type="match status" value="1"/>
</dbReference>
<keyword evidence="11 17" id="KW-1133">Transmembrane helix</keyword>
<evidence type="ECO:0000313" key="19">
    <source>
        <dbReference type="Proteomes" id="UP000551758"/>
    </source>
</evidence>
<comment type="subcellular location">
    <subcellularLocation>
        <location evidence="1">Cell membrane</location>
        <topology evidence="1">Single-pass type I membrane protein</topology>
    </subcellularLocation>
</comment>
<evidence type="ECO:0000256" key="7">
    <source>
        <dbReference type="ARBA" id="ARBA00022723"/>
    </source>
</evidence>
<evidence type="ECO:0000256" key="14">
    <source>
        <dbReference type="ARBA" id="ARBA00031252"/>
    </source>
</evidence>
<keyword evidence="9" id="KW-0106">Calcium</keyword>
<evidence type="ECO:0000256" key="10">
    <source>
        <dbReference type="ARBA" id="ARBA00022859"/>
    </source>
</evidence>
<evidence type="ECO:0000256" key="12">
    <source>
        <dbReference type="ARBA" id="ARBA00023136"/>
    </source>
</evidence>
<keyword evidence="5" id="KW-0597">Phosphoprotein</keyword>
<evidence type="ECO:0000256" key="13">
    <source>
        <dbReference type="ARBA" id="ARBA00023157"/>
    </source>
</evidence>
<evidence type="ECO:0000256" key="3">
    <source>
        <dbReference type="ARBA" id="ARBA00022356"/>
    </source>
</evidence>